<keyword evidence="3 5" id="KW-0479">Metal-binding</keyword>
<dbReference type="PANTHER" id="PTHR24305:SF166">
    <property type="entry name" value="CYTOCHROME P450 12A4, MITOCHONDRIAL-RELATED"/>
    <property type="match status" value="1"/>
</dbReference>
<dbReference type="PRINTS" id="PR00385">
    <property type="entry name" value="P450"/>
</dbReference>
<keyword evidence="6 8" id="KW-0503">Monooxygenase</keyword>
<dbReference type="Pfam" id="PF00067">
    <property type="entry name" value="p450"/>
    <property type="match status" value="1"/>
</dbReference>
<evidence type="ECO:0000313" key="8">
    <source>
        <dbReference type="EMBL" id="CZT24350.1"/>
    </source>
</evidence>
<feature type="binding site" description="axial binding residue" evidence="5">
    <location>
        <position position="475"/>
    </location>
    <ligand>
        <name>heme</name>
        <dbReference type="ChEBI" id="CHEBI:30413"/>
    </ligand>
    <ligandPart>
        <name>Fe</name>
        <dbReference type="ChEBI" id="CHEBI:18248"/>
    </ligandPart>
</feature>
<protein>
    <submittedName>
        <fullName evidence="8">Related to cytochrome P450 monooxygenase</fullName>
    </submittedName>
</protein>
<dbReference type="CDD" id="cd11059">
    <property type="entry name" value="CYP_fungal"/>
    <property type="match status" value="1"/>
</dbReference>
<keyword evidence="7" id="KW-1133">Transmembrane helix</keyword>
<evidence type="ECO:0000256" key="3">
    <source>
        <dbReference type="ARBA" id="ARBA00022723"/>
    </source>
</evidence>
<feature type="transmembrane region" description="Helical" evidence="7">
    <location>
        <begin position="6"/>
        <end position="24"/>
    </location>
</feature>
<comment type="cofactor">
    <cofactor evidence="1 5">
        <name>heme</name>
        <dbReference type="ChEBI" id="CHEBI:30413"/>
    </cofactor>
</comment>
<evidence type="ECO:0000256" key="5">
    <source>
        <dbReference type="PIRSR" id="PIRSR602403-1"/>
    </source>
</evidence>
<evidence type="ECO:0000256" key="1">
    <source>
        <dbReference type="ARBA" id="ARBA00001971"/>
    </source>
</evidence>
<dbReference type="GO" id="GO:0004497">
    <property type="term" value="F:monooxygenase activity"/>
    <property type="evidence" value="ECO:0007669"/>
    <property type="project" value="UniProtKB-KW"/>
</dbReference>
<dbReference type="AlphaFoldDB" id="A0A2D3VBJ6"/>
<dbReference type="PROSITE" id="PS00086">
    <property type="entry name" value="CYTOCHROME_P450"/>
    <property type="match status" value="1"/>
</dbReference>
<dbReference type="InterPro" id="IPR050121">
    <property type="entry name" value="Cytochrome_P450_monoxygenase"/>
</dbReference>
<gene>
    <name evidence="8" type="ORF">RCC_10074</name>
</gene>
<dbReference type="SUPFAM" id="SSF48264">
    <property type="entry name" value="Cytochrome P450"/>
    <property type="match status" value="1"/>
</dbReference>
<dbReference type="OrthoDB" id="1470350at2759"/>
<keyword evidence="4 5" id="KW-0408">Iron</keyword>
<dbReference type="Proteomes" id="UP000225277">
    <property type="component" value="Unassembled WGS sequence"/>
</dbReference>
<accession>A0A2D3VBJ6</accession>
<dbReference type="GO" id="GO:0016705">
    <property type="term" value="F:oxidoreductase activity, acting on paired donors, with incorporation or reduction of molecular oxygen"/>
    <property type="evidence" value="ECO:0007669"/>
    <property type="project" value="InterPro"/>
</dbReference>
<comment type="similarity">
    <text evidence="2 6">Belongs to the cytochrome P450 family.</text>
</comment>
<evidence type="ECO:0000256" key="7">
    <source>
        <dbReference type="SAM" id="Phobius"/>
    </source>
</evidence>
<dbReference type="PANTHER" id="PTHR24305">
    <property type="entry name" value="CYTOCHROME P450"/>
    <property type="match status" value="1"/>
</dbReference>
<organism evidence="8 9">
    <name type="scientific">Ramularia collo-cygni</name>
    <dbReference type="NCBI Taxonomy" id="112498"/>
    <lineage>
        <taxon>Eukaryota</taxon>
        <taxon>Fungi</taxon>
        <taxon>Dikarya</taxon>
        <taxon>Ascomycota</taxon>
        <taxon>Pezizomycotina</taxon>
        <taxon>Dothideomycetes</taxon>
        <taxon>Dothideomycetidae</taxon>
        <taxon>Mycosphaerellales</taxon>
        <taxon>Mycosphaerellaceae</taxon>
        <taxon>Ramularia</taxon>
    </lineage>
</organism>
<sequence length="544" mass="61372">MTLPMILLAAAIVALTILIYKFLIYPTWISPLSRCPNAHWSSAISPLWILYHRQQQKDTPTVHAAHTRLGPVIRLAPNELSVNLVDGGIRTIYSGGFEKGEWYSNVFGNYGVEPMFAMECRTEHSQRKRMVSNVYAKSTLQSSPALTKQTEIILRDRLYPRMRGAAQRGDVIELYDVFSAVTMDFVAAYVFGMKHSCDFITDVPAGVKFFEDFKSRQRYTFWPQELPNFTRWMEHLGLKWLLVPNWVASSNFSIEDWVMAMCNKAEASLKRGDHLEPQDTPTVYAQLRSTFIKSAQQSSGKEESTDDILDEVKLHIASELVDHTLAGYDTSSITLTWMAWQLSRPQNLHWQQRLQQEISTLQGSLDAKSIESLPVLHAVMMETLRLHAAIPGNQPRVTPALPAVTSLGDPEAGIVYKGLPPGTRVQAQAWSLHRNPEVFPEPDEWNPARWLDAGEEQQREMGRWFWAFGSGGRMCVGSNLAMLDMKATMVGLWGCFSTEIVDDKGMVPNGGYMAEPLGVGPHGVMGVEFGRSFLRCRLREVKKM</sequence>
<dbReference type="STRING" id="112498.A0A2D3VBJ6"/>
<dbReference type="InterPro" id="IPR017972">
    <property type="entry name" value="Cyt_P450_CS"/>
</dbReference>
<dbReference type="InterPro" id="IPR001128">
    <property type="entry name" value="Cyt_P450"/>
</dbReference>
<reference evidence="8 9" key="1">
    <citation type="submission" date="2016-03" db="EMBL/GenBank/DDBJ databases">
        <authorList>
            <person name="Ploux O."/>
        </authorList>
    </citation>
    <scope>NUCLEOTIDE SEQUENCE [LARGE SCALE GENOMIC DNA]</scope>
    <source>
        <strain evidence="8 9">URUG2</strain>
    </source>
</reference>
<dbReference type="EMBL" id="FJUY01000020">
    <property type="protein sequence ID" value="CZT24350.1"/>
    <property type="molecule type" value="Genomic_DNA"/>
</dbReference>
<evidence type="ECO:0000256" key="2">
    <source>
        <dbReference type="ARBA" id="ARBA00010617"/>
    </source>
</evidence>
<dbReference type="InterPro" id="IPR002403">
    <property type="entry name" value="Cyt_P450_E_grp-IV"/>
</dbReference>
<dbReference type="RefSeq" id="XP_023631074.1">
    <property type="nucleotide sequence ID" value="XM_023775306.1"/>
</dbReference>
<keyword evidence="7" id="KW-0812">Transmembrane</keyword>
<dbReference type="Gene3D" id="1.10.630.10">
    <property type="entry name" value="Cytochrome P450"/>
    <property type="match status" value="1"/>
</dbReference>
<keyword evidence="9" id="KW-1185">Reference proteome</keyword>
<dbReference type="GeneID" id="35605124"/>
<dbReference type="InterPro" id="IPR036396">
    <property type="entry name" value="Cyt_P450_sf"/>
</dbReference>
<keyword evidence="5 6" id="KW-0349">Heme</keyword>
<name>A0A2D3VBJ6_9PEZI</name>
<keyword evidence="6" id="KW-0560">Oxidoreductase</keyword>
<dbReference type="PRINTS" id="PR00465">
    <property type="entry name" value="EP450IV"/>
</dbReference>
<proteinExistence type="inferred from homology"/>
<evidence type="ECO:0000256" key="4">
    <source>
        <dbReference type="ARBA" id="ARBA00023004"/>
    </source>
</evidence>
<dbReference type="GO" id="GO:0020037">
    <property type="term" value="F:heme binding"/>
    <property type="evidence" value="ECO:0007669"/>
    <property type="project" value="InterPro"/>
</dbReference>
<dbReference type="GO" id="GO:0005506">
    <property type="term" value="F:iron ion binding"/>
    <property type="evidence" value="ECO:0007669"/>
    <property type="project" value="InterPro"/>
</dbReference>
<keyword evidence="7" id="KW-0472">Membrane</keyword>
<evidence type="ECO:0000256" key="6">
    <source>
        <dbReference type="RuleBase" id="RU000461"/>
    </source>
</evidence>
<evidence type="ECO:0000313" key="9">
    <source>
        <dbReference type="Proteomes" id="UP000225277"/>
    </source>
</evidence>